<evidence type="ECO:0000313" key="1">
    <source>
        <dbReference type="EMBL" id="KAH3870329.1"/>
    </source>
</evidence>
<reference evidence="1" key="1">
    <citation type="journal article" date="2019" name="bioRxiv">
        <title>The Genome of the Zebra Mussel, Dreissena polymorpha: A Resource for Invasive Species Research.</title>
        <authorList>
            <person name="McCartney M.A."/>
            <person name="Auch B."/>
            <person name="Kono T."/>
            <person name="Mallez S."/>
            <person name="Zhang Y."/>
            <person name="Obille A."/>
            <person name="Becker A."/>
            <person name="Abrahante J.E."/>
            <person name="Garbe J."/>
            <person name="Badalamenti J.P."/>
            <person name="Herman A."/>
            <person name="Mangelson H."/>
            <person name="Liachko I."/>
            <person name="Sullivan S."/>
            <person name="Sone E.D."/>
            <person name="Koren S."/>
            <person name="Silverstein K.A.T."/>
            <person name="Beckman K.B."/>
            <person name="Gohl D.M."/>
        </authorList>
    </citation>
    <scope>NUCLEOTIDE SEQUENCE</scope>
    <source>
        <strain evidence="1">Duluth1</strain>
        <tissue evidence="1">Whole animal</tissue>
    </source>
</reference>
<evidence type="ECO:0000313" key="2">
    <source>
        <dbReference type="Proteomes" id="UP000828390"/>
    </source>
</evidence>
<reference evidence="1" key="2">
    <citation type="submission" date="2020-11" db="EMBL/GenBank/DDBJ databases">
        <authorList>
            <person name="McCartney M.A."/>
            <person name="Auch B."/>
            <person name="Kono T."/>
            <person name="Mallez S."/>
            <person name="Becker A."/>
            <person name="Gohl D.M."/>
            <person name="Silverstein K.A.T."/>
            <person name="Koren S."/>
            <person name="Bechman K.B."/>
            <person name="Herman A."/>
            <person name="Abrahante J.E."/>
            <person name="Garbe J."/>
        </authorList>
    </citation>
    <scope>NUCLEOTIDE SEQUENCE</scope>
    <source>
        <strain evidence="1">Duluth1</strain>
        <tissue evidence="1">Whole animal</tissue>
    </source>
</reference>
<sequence>MIYESFLGQKAEACKSRPEKVTITEDLLEDFSEVAEPNACGRWAGLKRVG</sequence>
<comment type="caution">
    <text evidence="1">The sequence shown here is derived from an EMBL/GenBank/DDBJ whole genome shotgun (WGS) entry which is preliminary data.</text>
</comment>
<keyword evidence="2" id="KW-1185">Reference proteome</keyword>
<gene>
    <name evidence="1" type="ORF">DPMN_033511</name>
</gene>
<proteinExistence type="predicted"/>
<dbReference type="EMBL" id="JAIWYP010000002">
    <property type="protein sequence ID" value="KAH3870329.1"/>
    <property type="molecule type" value="Genomic_DNA"/>
</dbReference>
<accession>A0A9D4RJ81</accession>
<dbReference type="AlphaFoldDB" id="A0A9D4RJ81"/>
<name>A0A9D4RJ81_DREPO</name>
<protein>
    <submittedName>
        <fullName evidence="1">Uncharacterized protein</fullName>
    </submittedName>
</protein>
<organism evidence="1 2">
    <name type="scientific">Dreissena polymorpha</name>
    <name type="common">Zebra mussel</name>
    <name type="synonym">Mytilus polymorpha</name>
    <dbReference type="NCBI Taxonomy" id="45954"/>
    <lineage>
        <taxon>Eukaryota</taxon>
        <taxon>Metazoa</taxon>
        <taxon>Spiralia</taxon>
        <taxon>Lophotrochozoa</taxon>
        <taxon>Mollusca</taxon>
        <taxon>Bivalvia</taxon>
        <taxon>Autobranchia</taxon>
        <taxon>Heteroconchia</taxon>
        <taxon>Euheterodonta</taxon>
        <taxon>Imparidentia</taxon>
        <taxon>Neoheterodontei</taxon>
        <taxon>Myida</taxon>
        <taxon>Dreissenoidea</taxon>
        <taxon>Dreissenidae</taxon>
        <taxon>Dreissena</taxon>
    </lineage>
</organism>
<dbReference type="Proteomes" id="UP000828390">
    <property type="component" value="Unassembled WGS sequence"/>
</dbReference>